<dbReference type="AlphaFoldDB" id="W4QLX7"/>
<protein>
    <submittedName>
        <fullName evidence="4">Spore germination protein GerD</fullName>
    </submittedName>
</protein>
<dbReference type="InterPro" id="IPR041262">
    <property type="entry name" value="GerD_central"/>
</dbReference>
<dbReference type="STRING" id="1236971.JCM9152_4490"/>
<feature type="signal peptide" evidence="2">
    <location>
        <begin position="1"/>
        <end position="21"/>
    </location>
</feature>
<evidence type="ECO:0000313" key="5">
    <source>
        <dbReference type="Proteomes" id="UP000018895"/>
    </source>
</evidence>
<feature type="compositionally biased region" description="Basic and acidic residues" evidence="1">
    <location>
        <begin position="186"/>
        <end position="196"/>
    </location>
</feature>
<evidence type="ECO:0000256" key="2">
    <source>
        <dbReference type="SAM" id="SignalP"/>
    </source>
</evidence>
<keyword evidence="2" id="KW-0732">Signal</keyword>
<dbReference type="EMBL" id="BAUU01000060">
    <property type="protein sequence ID" value="GAE32897.1"/>
    <property type="molecule type" value="Genomic_DNA"/>
</dbReference>
<gene>
    <name evidence="4" type="ORF">JCM9152_4490</name>
</gene>
<sequence>MTFRTFILLICLLFTFLTSCAAADNANQPPDYESMKKMMVDMLKTDEGKQAIQELLADEEVRKELVLEDTFVRDTIQQTLTSEEGRTFWTEAVKDPEFAKTYSETMQTENEEMIKVLMKDPEYQSMLIDVLQDPEMEQALLELMKSKEYRQQVMTIISDAFESPYFVARINEILMGIAEEQLDKLVEKQDEQKQEEEGGQQEQSG</sequence>
<dbReference type="Proteomes" id="UP000018895">
    <property type="component" value="Unassembled WGS sequence"/>
</dbReference>
<feature type="chain" id="PRO_5038922663" evidence="2">
    <location>
        <begin position="22"/>
        <end position="205"/>
    </location>
</feature>
<feature type="domain" description="Spore germination GerD central core" evidence="3">
    <location>
        <begin position="65"/>
        <end position="175"/>
    </location>
</feature>
<keyword evidence="5" id="KW-1185">Reference proteome</keyword>
<reference evidence="4" key="1">
    <citation type="journal article" date="2014" name="Genome Announc.">
        <title>Draft Genome Sequences of Three Alkaliphilic Bacillus Strains, Bacillus wakoensis JCM 9140T, Bacillus akibai JCM 9157T, and Bacillus hemicellulosilyticus JCM 9152T.</title>
        <authorList>
            <person name="Yuki M."/>
            <person name="Oshima K."/>
            <person name="Suda W."/>
            <person name="Oshida Y."/>
            <person name="Kitamura K."/>
            <person name="Iida T."/>
            <person name="Hattori M."/>
            <person name="Ohkuma M."/>
        </authorList>
    </citation>
    <scope>NUCLEOTIDE SEQUENCE [LARGE SCALE GENOMIC DNA]</scope>
    <source>
        <strain evidence="4">JCM 9152</strain>
    </source>
</reference>
<dbReference type="RefSeq" id="WP_035347517.1">
    <property type="nucleotide sequence ID" value="NZ_BAUU01000060.1"/>
</dbReference>
<dbReference type="NCBIfam" id="NF040801">
    <property type="entry name" value="spore_GerD"/>
    <property type="match status" value="1"/>
</dbReference>
<evidence type="ECO:0000259" key="3">
    <source>
        <dbReference type="Pfam" id="PF17898"/>
    </source>
</evidence>
<dbReference type="PROSITE" id="PS51257">
    <property type="entry name" value="PROKAR_LIPOPROTEIN"/>
    <property type="match status" value="1"/>
</dbReference>
<proteinExistence type="predicted"/>
<feature type="region of interest" description="Disordered" evidence="1">
    <location>
        <begin position="186"/>
        <end position="205"/>
    </location>
</feature>
<name>W4QLX7_9BACI</name>
<dbReference type="Pfam" id="PF17898">
    <property type="entry name" value="GerD"/>
    <property type="match status" value="1"/>
</dbReference>
<evidence type="ECO:0000256" key="1">
    <source>
        <dbReference type="SAM" id="MobiDB-lite"/>
    </source>
</evidence>
<comment type="caution">
    <text evidence="4">The sequence shown here is derived from an EMBL/GenBank/DDBJ whole genome shotgun (WGS) entry which is preliminary data.</text>
</comment>
<dbReference type="OrthoDB" id="2375836at2"/>
<evidence type="ECO:0000313" key="4">
    <source>
        <dbReference type="EMBL" id="GAE32897.1"/>
    </source>
</evidence>
<accession>W4QLX7</accession>
<organism evidence="4 5">
    <name type="scientific">Halalkalibacter hemicellulosilyticusJCM 9152</name>
    <dbReference type="NCBI Taxonomy" id="1236971"/>
    <lineage>
        <taxon>Bacteria</taxon>
        <taxon>Bacillati</taxon>
        <taxon>Bacillota</taxon>
        <taxon>Bacilli</taxon>
        <taxon>Bacillales</taxon>
        <taxon>Bacillaceae</taxon>
        <taxon>Halalkalibacter</taxon>
    </lineage>
</organism>